<feature type="transmembrane region" description="Helical" evidence="11">
    <location>
        <begin position="349"/>
        <end position="371"/>
    </location>
</feature>
<dbReference type="InterPro" id="IPR019833">
    <property type="entry name" value="Mn/Fe_SOD_BS"/>
</dbReference>
<dbReference type="GO" id="GO:0004784">
    <property type="term" value="F:superoxide dismutase activity"/>
    <property type="evidence" value="ECO:0007669"/>
    <property type="project" value="UniProtKB-EC"/>
</dbReference>
<evidence type="ECO:0000256" key="7">
    <source>
        <dbReference type="ARBA" id="ARBA00022723"/>
    </source>
</evidence>
<keyword evidence="8" id="KW-0560">Oxidoreductase</keyword>
<protein>
    <recommendedName>
        <fullName evidence="4">superoxide dismutase</fullName>
        <ecNumber evidence="4">1.15.1.1</ecNumber>
    </recommendedName>
</protein>
<dbReference type="GO" id="GO:0042644">
    <property type="term" value="C:chloroplast nucleoid"/>
    <property type="evidence" value="ECO:0007669"/>
    <property type="project" value="TreeGrafter"/>
</dbReference>
<dbReference type="SUPFAM" id="SSF54719">
    <property type="entry name" value="Fe,Mn superoxide dismutase (SOD), C-terminal domain"/>
    <property type="match status" value="1"/>
</dbReference>
<keyword evidence="11" id="KW-0472">Membrane</keyword>
<dbReference type="InterPro" id="IPR036314">
    <property type="entry name" value="SOD_C_sf"/>
</dbReference>
<proteinExistence type="inferred from homology"/>
<feature type="transmembrane region" description="Helical" evidence="11">
    <location>
        <begin position="451"/>
        <end position="471"/>
    </location>
</feature>
<feature type="domain" description="Manganese/iron superoxide dismutase N-terminal" evidence="12">
    <location>
        <begin position="52"/>
        <end position="134"/>
    </location>
</feature>
<evidence type="ECO:0000256" key="11">
    <source>
        <dbReference type="SAM" id="Phobius"/>
    </source>
</evidence>
<dbReference type="EMBL" id="OIVN01002090">
    <property type="protein sequence ID" value="SPD00452.1"/>
    <property type="molecule type" value="Genomic_DNA"/>
</dbReference>
<evidence type="ECO:0000256" key="2">
    <source>
        <dbReference type="ARBA" id="ARBA00004229"/>
    </source>
</evidence>
<feature type="domain" description="Manganese/iron superoxide dismutase C-terminal" evidence="13">
    <location>
        <begin position="144"/>
        <end position="260"/>
    </location>
</feature>
<dbReference type="FunFam" id="1.10.287.990:FF:000002">
    <property type="entry name" value="Superoxide dismutase"/>
    <property type="match status" value="1"/>
</dbReference>
<dbReference type="PANTHER" id="PTHR42769">
    <property type="entry name" value="SUPEROXIDE DISMUTASE"/>
    <property type="match status" value="1"/>
</dbReference>
<dbReference type="Gene3D" id="1.10.287.990">
    <property type="entry name" value="Fe,Mn superoxide dismutase (SOD) domain"/>
    <property type="match status" value="1"/>
</dbReference>
<dbReference type="FunFam" id="3.55.40.20:FF:000005">
    <property type="entry name" value="Superoxide dismutase"/>
    <property type="match status" value="1"/>
</dbReference>
<evidence type="ECO:0000256" key="5">
    <source>
        <dbReference type="ARBA" id="ARBA00022528"/>
    </source>
</evidence>
<dbReference type="Pfam" id="PF00081">
    <property type="entry name" value="Sod_Fe_N"/>
    <property type="match status" value="1"/>
</dbReference>
<dbReference type="SUPFAM" id="SSF46609">
    <property type="entry name" value="Fe,Mn superoxide dismutase (SOD), N-terminal domain"/>
    <property type="match status" value="1"/>
</dbReference>
<keyword evidence="9" id="KW-0408">Iron</keyword>
<dbReference type="Pfam" id="PF02777">
    <property type="entry name" value="Sod_Fe_C"/>
    <property type="match status" value="1"/>
</dbReference>
<evidence type="ECO:0000259" key="13">
    <source>
        <dbReference type="Pfam" id="PF02777"/>
    </source>
</evidence>
<keyword evidence="6" id="KW-0934">Plastid</keyword>
<sequence>MIASSVSTWPTCALVPRQGLRGIPGPTHTLLWTKKKRCCTRKAGPTITATLELKPPPYPLNALEPHMSQETLEYHWGKHHRGYVDNLNNQIVGTELDGMSLEDIIILSYNKGDILPAFNNAAQTWNHDFFWESMKPGGGGKPFGDLLQLIERDFGSFEGFVEELRSAASTQFGSGWAWLAYKANRLDVGNAVNPRPSDEDKKLVIVKSPNAVNPLVWDYSPLLTIDVWEHAYYLDFQNRRADYISIFLEKLVSWEAVSSRLEIAKARATQREEEEQRKRDEEEGKTSDNEAVEMYLDSESEDSEHKTGGGLGLLIRRVWVFVVVGAWWWLGFGYSVGLGLGLCGGGCVVVAWVWVFPWVWVFVVVGAWWWLGFVDSVGLGLCRGGCVVVVAWVWVFGGFGSLPWWVRGGGGLGLGIRWVWVFAVVGAWWWLGFGYSVGLGLCRGGGLVDSVVGWVFAVVGWVFVVVGLGLCRGGGLVDSVVGWVFVVVGLGLCRGGGLVDSVVGLGLCGGGLGLCGGGFGSLPRPGVVESVAWGGCWVTGSGARPEGGGAVPFGG</sequence>
<evidence type="ECO:0000256" key="9">
    <source>
        <dbReference type="ARBA" id="ARBA00023004"/>
    </source>
</evidence>
<comment type="subcellular location">
    <subcellularLocation>
        <location evidence="2">Plastid</location>
        <location evidence="2">Chloroplast</location>
    </subcellularLocation>
</comment>
<gene>
    <name evidence="14" type="ORF">FSB_LOCUS28334</name>
</gene>
<feature type="transmembrane region" description="Helical" evidence="11">
    <location>
        <begin position="318"/>
        <end position="342"/>
    </location>
</feature>
<dbReference type="PRINTS" id="PR01703">
    <property type="entry name" value="MNSODISMTASE"/>
</dbReference>
<evidence type="ECO:0000256" key="3">
    <source>
        <dbReference type="ARBA" id="ARBA00008714"/>
    </source>
</evidence>
<dbReference type="PANTHER" id="PTHR42769:SF3">
    <property type="entry name" value="SUPEROXIDE DISMUTASE [FE] 2, CHLOROPLASTIC"/>
    <property type="match status" value="1"/>
</dbReference>
<evidence type="ECO:0000313" key="14">
    <source>
        <dbReference type="EMBL" id="SPD00452.1"/>
    </source>
</evidence>
<dbReference type="InterPro" id="IPR001189">
    <property type="entry name" value="Mn/Fe_SOD"/>
</dbReference>
<dbReference type="GO" id="GO:0046872">
    <property type="term" value="F:metal ion binding"/>
    <property type="evidence" value="ECO:0007669"/>
    <property type="project" value="UniProtKB-KW"/>
</dbReference>
<comment type="similarity">
    <text evidence="3">Belongs to the iron/manganese superoxide dismutase family.</text>
</comment>
<dbReference type="GO" id="GO:0009416">
    <property type="term" value="P:response to light stimulus"/>
    <property type="evidence" value="ECO:0007669"/>
    <property type="project" value="UniProtKB-ARBA"/>
</dbReference>
<keyword evidence="11" id="KW-1133">Transmembrane helix</keyword>
<dbReference type="PROSITE" id="PS00088">
    <property type="entry name" value="SOD_MN"/>
    <property type="match status" value="1"/>
</dbReference>
<dbReference type="InterPro" id="IPR019831">
    <property type="entry name" value="Mn/Fe_SOD_N"/>
</dbReference>
<evidence type="ECO:0000259" key="12">
    <source>
        <dbReference type="Pfam" id="PF00081"/>
    </source>
</evidence>
<dbReference type="AlphaFoldDB" id="A0A2N9GLH1"/>
<comment type="catalytic activity">
    <reaction evidence="10">
        <text>2 superoxide + 2 H(+) = H2O2 + O2</text>
        <dbReference type="Rhea" id="RHEA:20696"/>
        <dbReference type="ChEBI" id="CHEBI:15378"/>
        <dbReference type="ChEBI" id="CHEBI:15379"/>
        <dbReference type="ChEBI" id="CHEBI:16240"/>
        <dbReference type="ChEBI" id="CHEBI:18421"/>
        <dbReference type="EC" id="1.15.1.1"/>
    </reaction>
</comment>
<keyword evidence="11" id="KW-0812">Transmembrane</keyword>
<comment type="cofactor">
    <cofactor evidence="1">
        <name>Fe cation</name>
        <dbReference type="ChEBI" id="CHEBI:24875"/>
    </cofactor>
</comment>
<evidence type="ECO:0000256" key="10">
    <source>
        <dbReference type="ARBA" id="ARBA00049204"/>
    </source>
</evidence>
<dbReference type="InterPro" id="IPR019832">
    <property type="entry name" value="Mn/Fe_SOD_C"/>
</dbReference>
<accession>A0A2N9GLH1</accession>
<keyword evidence="5" id="KW-0150">Chloroplast</keyword>
<keyword evidence="7" id="KW-0479">Metal-binding</keyword>
<dbReference type="InterPro" id="IPR036324">
    <property type="entry name" value="Mn/Fe_SOD_N_sf"/>
</dbReference>
<evidence type="ECO:0000256" key="1">
    <source>
        <dbReference type="ARBA" id="ARBA00001962"/>
    </source>
</evidence>
<dbReference type="EC" id="1.15.1.1" evidence="4"/>
<feature type="transmembrane region" description="Helical" evidence="11">
    <location>
        <begin position="377"/>
        <end position="399"/>
    </location>
</feature>
<evidence type="ECO:0000256" key="4">
    <source>
        <dbReference type="ARBA" id="ARBA00012682"/>
    </source>
</evidence>
<name>A0A2N9GLH1_FAGSY</name>
<feature type="transmembrane region" description="Helical" evidence="11">
    <location>
        <begin position="411"/>
        <end position="431"/>
    </location>
</feature>
<evidence type="ECO:0000256" key="6">
    <source>
        <dbReference type="ARBA" id="ARBA00022640"/>
    </source>
</evidence>
<evidence type="ECO:0000256" key="8">
    <source>
        <dbReference type="ARBA" id="ARBA00023002"/>
    </source>
</evidence>
<dbReference type="Gene3D" id="3.55.40.20">
    <property type="entry name" value="Iron/manganese superoxide dismutase, C-terminal domain"/>
    <property type="match status" value="1"/>
</dbReference>
<reference evidence="14" key="1">
    <citation type="submission" date="2018-02" db="EMBL/GenBank/DDBJ databases">
        <authorList>
            <person name="Cohen D.B."/>
            <person name="Kent A.D."/>
        </authorList>
    </citation>
    <scope>NUCLEOTIDE SEQUENCE</scope>
</reference>
<organism evidence="14">
    <name type="scientific">Fagus sylvatica</name>
    <name type="common">Beechnut</name>
    <dbReference type="NCBI Taxonomy" id="28930"/>
    <lineage>
        <taxon>Eukaryota</taxon>
        <taxon>Viridiplantae</taxon>
        <taxon>Streptophyta</taxon>
        <taxon>Embryophyta</taxon>
        <taxon>Tracheophyta</taxon>
        <taxon>Spermatophyta</taxon>
        <taxon>Magnoliopsida</taxon>
        <taxon>eudicotyledons</taxon>
        <taxon>Gunneridae</taxon>
        <taxon>Pentapetalae</taxon>
        <taxon>rosids</taxon>
        <taxon>fabids</taxon>
        <taxon>Fagales</taxon>
        <taxon>Fagaceae</taxon>
        <taxon>Fagus</taxon>
    </lineage>
</organism>